<gene>
    <name evidence="2" type="ORF">G5C65_35495</name>
</gene>
<dbReference type="InterPro" id="IPR037401">
    <property type="entry name" value="SnoaL-like"/>
</dbReference>
<keyword evidence="3" id="KW-1185">Reference proteome</keyword>
<dbReference type="InterPro" id="IPR032710">
    <property type="entry name" value="NTF2-like_dom_sf"/>
</dbReference>
<sequence length="125" mass="13209">MDQSTYEAAVERYFAAWNAPDADTRAKAVAAAWTEDGSYTDPLADVRGHEQLVAAITAAREQFPGHEFRQTGGVDGNHDIARFTWDLVNSADGTSPAAGSDVVTLAADGRIASVKGFLDRLPGAA</sequence>
<comment type="caution">
    <text evidence="2">The sequence shown here is derived from an EMBL/GenBank/DDBJ whole genome shotgun (WGS) entry which is preliminary data.</text>
</comment>
<name>A0A6G4X7P3_9ACTN</name>
<dbReference type="AlphaFoldDB" id="A0A6G4X7P3"/>
<evidence type="ECO:0000313" key="2">
    <source>
        <dbReference type="EMBL" id="NGO73545.1"/>
    </source>
</evidence>
<accession>A0A6G4X7P3</accession>
<evidence type="ECO:0000259" key="1">
    <source>
        <dbReference type="Pfam" id="PF12680"/>
    </source>
</evidence>
<dbReference type="SUPFAM" id="SSF54427">
    <property type="entry name" value="NTF2-like"/>
    <property type="match status" value="1"/>
</dbReference>
<proteinExistence type="predicted"/>
<evidence type="ECO:0000313" key="3">
    <source>
        <dbReference type="Proteomes" id="UP000477722"/>
    </source>
</evidence>
<protein>
    <submittedName>
        <fullName evidence="2">Nuclear transport factor 2 family protein</fullName>
    </submittedName>
</protein>
<dbReference type="RefSeq" id="WP_165303176.1">
    <property type="nucleotide sequence ID" value="NZ_JAAKZZ010000780.1"/>
</dbReference>
<dbReference type="Pfam" id="PF12680">
    <property type="entry name" value="SnoaL_2"/>
    <property type="match status" value="1"/>
</dbReference>
<feature type="domain" description="SnoaL-like" evidence="1">
    <location>
        <begin position="10"/>
        <end position="113"/>
    </location>
</feature>
<organism evidence="2 3">
    <name type="scientific">Streptomyces boncukensis</name>
    <dbReference type="NCBI Taxonomy" id="2711219"/>
    <lineage>
        <taxon>Bacteria</taxon>
        <taxon>Bacillati</taxon>
        <taxon>Actinomycetota</taxon>
        <taxon>Actinomycetes</taxon>
        <taxon>Kitasatosporales</taxon>
        <taxon>Streptomycetaceae</taxon>
        <taxon>Streptomyces</taxon>
    </lineage>
</organism>
<dbReference type="Proteomes" id="UP000477722">
    <property type="component" value="Unassembled WGS sequence"/>
</dbReference>
<dbReference type="Gene3D" id="3.10.450.50">
    <property type="match status" value="1"/>
</dbReference>
<reference evidence="2 3" key="1">
    <citation type="submission" date="2020-02" db="EMBL/GenBank/DDBJ databases">
        <title>Whole-genome analyses of novel actinobacteria.</title>
        <authorList>
            <person name="Sahin N."/>
            <person name="Tatar D."/>
        </authorList>
    </citation>
    <scope>NUCLEOTIDE SEQUENCE [LARGE SCALE GENOMIC DNA]</scope>
    <source>
        <strain evidence="2 3">SB3404</strain>
    </source>
</reference>
<dbReference type="EMBL" id="JAAKZZ010000780">
    <property type="protein sequence ID" value="NGO73545.1"/>
    <property type="molecule type" value="Genomic_DNA"/>
</dbReference>